<dbReference type="GO" id="GO:0005886">
    <property type="term" value="C:plasma membrane"/>
    <property type="evidence" value="ECO:0007669"/>
    <property type="project" value="TreeGrafter"/>
</dbReference>
<evidence type="ECO:0000256" key="2">
    <source>
        <dbReference type="ARBA" id="ARBA00012528"/>
    </source>
</evidence>
<dbReference type="CDD" id="cd01949">
    <property type="entry name" value="GGDEF"/>
    <property type="match status" value="1"/>
</dbReference>
<comment type="catalytic activity">
    <reaction evidence="3">
        <text>2 GTP = 3',3'-c-di-GMP + 2 diphosphate</text>
        <dbReference type="Rhea" id="RHEA:24898"/>
        <dbReference type="ChEBI" id="CHEBI:33019"/>
        <dbReference type="ChEBI" id="CHEBI:37565"/>
        <dbReference type="ChEBI" id="CHEBI:58805"/>
        <dbReference type="EC" id="2.7.7.65"/>
    </reaction>
</comment>
<dbReference type="GO" id="GO:0043709">
    <property type="term" value="P:cell adhesion involved in single-species biofilm formation"/>
    <property type="evidence" value="ECO:0007669"/>
    <property type="project" value="TreeGrafter"/>
</dbReference>
<dbReference type="CDD" id="cd17546">
    <property type="entry name" value="REC_hyHK_CKI1_RcsC-like"/>
    <property type="match status" value="1"/>
</dbReference>
<dbReference type="SMART" id="SM00448">
    <property type="entry name" value="REC"/>
    <property type="match status" value="1"/>
</dbReference>
<dbReference type="InterPro" id="IPR000160">
    <property type="entry name" value="GGDEF_dom"/>
</dbReference>
<evidence type="ECO:0000256" key="1">
    <source>
        <dbReference type="ARBA" id="ARBA00001946"/>
    </source>
</evidence>
<dbReference type="RefSeq" id="WP_110572227.1">
    <property type="nucleotide sequence ID" value="NZ_QKLW01000001.1"/>
</dbReference>
<proteinExistence type="predicted"/>
<dbReference type="EC" id="2.7.7.65" evidence="2"/>
<dbReference type="InterPro" id="IPR043128">
    <property type="entry name" value="Rev_trsase/Diguanyl_cyclase"/>
</dbReference>
<evidence type="ECO:0000256" key="3">
    <source>
        <dbReference type="ARBA" id="ARBA00034247"/>
    </source>
</evidence>
<evidence type="ECO:0000259" key="6">
    <source>
        <dbReference type="PROSITE" id="PS50887"/>
    </source>
</evidence>
<dbReference type="Gene3D" id="3.30.70.270">
    <property type="match status" value="1"/>
</dbReference>
<organism evidence="7 8">
    <name type="scientific">Marinomonas alcarazii</name>
    <dbReference type="NCBI Taxonomy" id="491949"/>
    <lineage>
        <taxon>Bacteria</taxon>
        <taxon>Pseudomonadati</taxon>
        <taxon>Pseudomonadota</taxon>
        <taxon>Gammaproteobacteria</taxon>
        <taxon>Oceanospirillales</taxon>
        <taxon>Oceanospirillaceae</taxon>
        <taxon>Marinomonas</taxon>
    </lineage>
</organism>
<dbReference type="Pfam" id="PF00990">
    <property type="entry name" value="GGDEF"/>
    <property type="match status" value="1"/>
</dbReference>
<dbReference type="SUPFAM" id="SSF52172">
    <property type="entry name" value="CheY-like"/>
    <property type="match status" value="1"/>
</dbReference>
<evidence type="ECO:0000256" key="4">
    <source>
        <dbReference type="PROSITE-ProRule" id="PRU00169"/>
    </source>
</evidence>
<evidence type="ECO:0000313" key="7">
    <source>
        <dbReference type="EMBL" id="PYF84645.1"/>
    </source>
</evidence>
<dbReference type="InterPro" id="IPR011006">
    <property type="entry name" value="CheY-like_superfamily"/>
</dbReference>
<dbReference type="PANTHER" id="PTHR45138">
    <property type="entry name" value="REGULATORY COMPONENTS OF SENSORY TRANSDUCTION SYSTEM"/>
    <property type="match status" value="1"/>
</dbReference>
<name>A0A318VE36_9GAMM</name>
<dbReference type="PROSITE" id="PS50887">
    <property type="entry name" value="GGDEF"/>
    <property type="match status" value="1"/>
</dbReference>
<dbReference type="Proteomes" id="UP000247551">
    <property type="component" value="Unassembled WGS sequence"/>
</dbReference>
<protein>
    <recommendedName>
        <fullName evidence="2">diguanylate cyclase</fullName>
        <ecNumber evidence="2">2.7.7.65</ecNumber>
    </recommendedName>
</protein>
<evidence type="ECO:0000259" key="5">
    <source>
        <dbReference type="PROSITE" id="PS50110"/>
    </source>
</evidence>
<dbReference type="InterPro" id="IPR001789">
    <property type="entry name" value="Sig_transdc_resp-reg_receiver"/>
</dbReference>
<dbReference type="EMBL" id="QKLW01000001">
    <property type="protein sequence ID" value="PYF84645.1"/>
    <property type="molecule type" value="Genomic_DNA"/>
</dbReference>
<dbReference type="GO" id="GO:0000160">
    <property type="term" value="P:phosphorelay signal transduction system"/>
    <property type="evidence" value="ECO:0007669"/>
    <property type="project" value="InterPro"/>
</dbReference>
<dbReference type="Gene3D" id="3.40.50.2300">
    <property type="match status" value="1"/>
</dbReference>
<feature type="modified residue" description="4-aspartylphosphate" evidence="4">
    <location>
        <position position="55"/>
    </location>
</feature>
<dbReference type="PANTHER" id="PTHR45138:SF9">
    <property type="entry name" value="DIGUANYLATE CYCLASE DGCM-RELATED"/>
    <property type="match status" value="1"/>
</dbReference>
<dbReference type="InterPro" id="IPR050469">
    <property type="entry name" value="Diguanylate_Cyclase"/>
</dbReference>
<dbReference type="AlphaFoldDB" id="A0A318VE36"/>
<dbReference type="GO" id="GO:0052621">
    <property type="term" value="F:diguanylate cyclase activity"/>
    <property type="evidence" value="ECO:0007669"/>
    <property type="project" value="UniProtKB-EC"/>
</dbReference>
<feature type="domain" description="Response regulatory" evidence="5">
    <location>
        <begin position="4"/>
        <end position="125"/>
    </location>
</feature>
<gene>
    <name evidence="7" type="ORF">DFP75_101684</name>
</gene>
<dbReference type="FunFam" id="3.30.70.270:FF:000001">
    <property type="entry name" value="Diguanylate cyclase domain protein"/>
    <property type="match status" value="1"/>
</dbReference>
<keyword evidence="4" id="KW-0597">Phosphoprotein</keyword>
<dbReference type="SUPFAM" id="SSF55073">
    <property type="entry name" value="Nucleotide cyclase"/>
    <property type="match status" value="1"/>
</dbReference>
<sequence length="308" mass="34805">MPMKVLIVDDTNTDRLLLKLHLAKLGYRTIEASNGKEAIEQFTAHSDDLDLILMDVQMPYLNGFDAVRSIREIQEQQKQEWLPVIFLSASAEDDDVEDGILAGGDDYLIKPISQKILSAKMLAMQRIADMRRRLVESNLVLEELASTDHLTGVANRRAFEVMLEREMSFTRRYGMPMACAIFDLDKFKTINDTYGHDAGDAVLVEVVRRINKNLRDGDVIGRLGGEEFGMILPKMHEEEMLSAFDRYRTIVAEHPVVHEGVEIPVTASIGVAQYTGDNGDKLTLLKRADECLYEAKETGRNKVVYHSE</sequence>
<keyword evidence="8" id="KW-1185">Reference proteome</keyword>
<dbReference type="PROSITE" id="PS50110">
    <property type="entry name" value="RESPONSE_REGULATORY"/>
    <property type="match status" value="1"/>
</dbReference>
<feature type="domain" description="GGDEF" evidence="6">
    <location>
        <begin position="175"/>
        <end position="308"/>
    </location>
</feature>
<dbReference type="SMART" id="SM00267">
    <property type="entry name" value="GGDEF"/>
    <property type="match status" value="1"/>
</dbReference>
<dbReference type="GO" id="GO:1902201">
    <property type="term" value="P:negative regulation of bacterial-type flagellum-dependent cell motility"/>
    <property type="evidence" value="ECO:0007669"/>
    <property type="project" value="TreeGrafter"/>
</dbReference>
<evidence type="ECO:0000313" key="8">
    <source>
        <dbReference type="Proteomes" id="UP000247551"/>
    </source>
</evidence>
<accession>A0A318VE36</accession>
<comment type="caution">
    <text evidence="7">The sequence shown here is derived from an EMBL/GenBank/DDBJ whole genome shotgun (WGS) entry which is preliminary data.</text>
</comment>
<dbReference type="Pfam" id="PF00072">
    <property type="entry name" value="Response_reg"/>
    <property type="match status" value="1"/>
</dbReference>
<comment type="cofactor">
    <cofactor evidence="1">
        <name>Mg(2+)</name>
        <dbReference type="ChEBI" id="CHEBI:18420"/>
    </cofactor>
</comment>
<dbReference type="InterPro" id="IPR029787">
    <property type="entry name" value="Nucleotide_cyclase"/>
</dbReference>
<dbReference type="NCBIfam" id="TIGR00254">
    <property type="entry name" value="GGDEF"/>
    <property type="match status" value="1"/>
</dbReference>
<reference evidence="7 8" key="1">
    <citation type="submission" date="2018-06" db="EMBL/GenBank/DDBJ databases">
        <title>Genomic Encyclopedia of Type Strains, Phase III (KMG-III): the genomes of soil and plant-associated and newly described type strains.</title>
        <authorList>
            <person name="Whitman W."/>
        </authorList>
    </citation>
    <scope>NUCLEOTIDE SEQUENCE [LARGE SCALE GENOMIC DNA]</scope>
    <source>
        <strain evidence="7 8">CECT 7730</strain>
    </source>
</reference>